<feature type="transmembrane region" description="Helical" evidence="1">
    <location>
        <begin position="162"/>
        <end position="184"/>
    </location>
</feature>
<gene>
    <name evidence="2" type="ORF">OU415_20320</name>
</gene>
<dbReference type="EMBL" id="JAQGLA010000033">
    <property type="protein sequence ID" value="MDA3627793.1"/>
    <property type="molecule type" value="Genomic_DNA"/>
</dbReference>
<feature type="transmembrane region" description="Helical" evidence="1">
    <location>
        <begin position="205"/>
        <end position="226"/>
    </location>
</feature>
<evidence type="ECO:0000313" key="3">
    <source>
        <dbReference type="Proteomes" id="UP001210380"/>
    </source>
</evidence>
<evidence type="ECO:0000256" key="1">
    <source>
        <dbReference type="SAM" id="Phobius"/>
    </source>
</evidence>
<protein>
    <submittedName>
        <fullName evidence="2">Uncharacterized protein</fullName>
    </submittedName>
</protein>
<feature type="transmembrane region" description="Helical" evidence="1">
    <location>
        <begin position="246"/>
        <end position="263"/>
    </location>
</feature>
<dbReference type="Proteomes" id="UP001210380">
    <property type="component" value="Unassembled WGS sequence"/>
</dbReference>
<proteinExistence type="predicted"/>
<comment type="caution">
    <text evidence="2">The sequence shown here is derived from an EMBL/GenBank/DDBJ whole genome shotgun (WGS) entry which is preliminary data.</text>
</comment>
<feature type="transmembrane region" description="Helical" evidence="1">
    <location>
        <begin position="129"/>
        <end position="150"/>
    </location>
</feature>
<evidence type="ECO:0000313" key="2">
    <source>
        <dbReference type="EMBL" id="MDA3627793.1"/>
    </source>
</evidence>
<keyword evidence="1" id="KW-0812">Transmembrane</keyword>
<sequence length="278" mass="29494">MFLFEHGFRSFLVMALVAGLVGLLVLIPLWPTKQGGRALLRRWQIAEPADEQIAHAVTYLRRRRFWYPVLFVLIPLVAGLLFEGSTTGFPVFVMILFGGGLLAELLALRPNEHRVREAVLVRRGVLDVVPQWGLVVHAGVAVLALAVASADAAGRGSIVEGSVTAFVGVPLCAALVAIVLWAAVARPADGDVELDRVLRVRSGRIALALGTVLQAALLSAACQSLEGAALPAQAPGWVVGTADLTRPLGLAVSVLSIVVWLVLARPPRRAQRTAVAVA</sequence>
<reference evidence="2 3" key="1">
    <citation type="submission" date="2022-11" db="EMBL/GenBank/DDBJ databases">
        <title>Draft genome sequence of Saccharopolyspora sp. WRP15-2 isolated from rhizosphere soils of wild rice in Thailand.</title>
        <authorList>
            <person name="Duangmal K."/>
            <person name="Kammanee S."/>
            <person name="Muangham S."/>
        </authorList>
    </citation>
    <scope>NUCLEOTIDE SEQUENCE [LARGE SCALE GENOMIC DNA]</scope>
    <source>
        <strain evidence="2 3">WRP15-2</strain>
    </source>
</reference>
<keyword evidence="1" id="KW-0472">Membrane</keyword>
<organism evidence="2 3">
    <name type="scientific">Saccharopolyspora oryzae</name>
    <dbReference type="NCBI Taxonomy" id="2997343"/>
    <lineage>
        <taxon>Bacteria</taxon>
        <taxon>Bacillati</taxon>
        <taxon>Actinomycetota</taxon>
        <taxon>Actinomycetes</taxon>
        <taxon>Pseudonocardiales</taxon>
        <taxon>Pseudonocardiaceae</taxon>
        <taxon>Saccharopolyspora</taxon>
    </lineage>
</organism>
<dbReference type="RefSeq" id="WP_270950485.1">
    <property type="nucleotide sequence ID" value="NZ_JAQGLA010000033.1"/>
</dbReference>
<feature type="transmembrane region" description="Helical" evidence="1">
    <location>
        <begin position="12"/>
        <end position="32"/>
    </location>
</feature>
<name>A0ABT4V1H1_9PSEU</name>
<keyword evidence="3" id="KW-1185">Reference proteome</keyword>
<feature type="transmembrane region" description="Helical" evidence="1">
    <location>
        <begin position="88"/>
        <end position="108"/>
    </location>
</feature>
<keyword evidence="1" id="KW-1133">Transmembrane helix</keyword>
<feature type="transmembrane region" description="Helical" evidence="1">
    <location>
        <begin position="65"/>
        <end position="82"/>
    </location>
</feature>
<accession>A0ABT4V1H1</accession>